<comment type="caution">
    <text evidence="3">The sequence shown here is derived from an EMBL/GenBank/DDBJ whole genome shotgun (WGS) entry which is preliminary data.</text>
</comment>
<dbReference type="AlphaFoldDB" id="A0A8X7NME3"/>
<dbReference type="Pfam" id="PF00071">
    <property type="entry name" value="Ras"/>
    <property type="match status" value="1"/>
</dbReference>
<keyword evidence="1" id="KW-0547">Nucleotide-binding</keyword>
<dbReference type="SMART" id="SM00173">
    <property type="entry name" value="RAS"/>
    <property type="match status" value="1"/>
</dbReference>
<dbReference type="NCBIfam" id="TIGR00231">
    <property type="entry name" value="small_GTP"/>
    <property type="match status" value="1"/>
</dbReference>
<dbReference type="PROSITE" id="PS51420">
    <property type="entry name" value="RHO"/>
    <property type="match status" value="1"/>
</dbReference>
<dbReference type="PRINTS" id="PR00449">
    <property type="entry name" value="RASTRNSFRMNG"/>
</dbReference>
<name>A0A8X7NME3_CANPA</name>
<accession>A0A8X7NME3</accession>
<evidence type="ECO:0000256" key="2">
    <source>
        <dbReference type="ARBA" id="ARBA00023134"/>
    </source>
</evidence>
<dbReference type="GO" id="GO:0005525">
    <property type="term" value="F:GTP binding"/>
    <property type="evidence" value="ECO:0007669"/>
    <property type="project" value="UniProtKB-KW"/>
</dbReference>
<dbReference type="OrthoDB" id="63533at2759"/>
<dbReference type="EMBL" id="JABWAB010000003">
    <property type="protein sequence ID" value="KAF6057164.1"/>
    <property type="molecule type" value="Genomic_DNA"/>
</dbReference>
<dbReference type="SUPFAM" id="SSF52540">
    <property type="entry name" value="P-loop containing nucleoside triphosphate hydrolases"/>
    <property type="match status" value="1"/>
</dbReference>
<evidence type="ECO:0000313" key="3">
    <source>
        <dbReference type="EMBL" id="KAF6057164.1"/>
    </source>
</evidence>
<dbReference type="SMART" id="SM00174">
    <property type="entry name" value="RHO"/>
    <property type="match status" value="1"/>
</dbReference>
<dbReference type="GO" id="GO:0003924">
    <property type="term" value="F:GTPase activity"/>
    <property type="evidence" value="ECO:0007669"/>
    <property type="project" value="InterPro"/>
</dbReference>
<dbReference type="PROSITE" id="PS51419">
    <property type="entry name" value="RAB"/>
    <property type="match status" value="1"/>
</dbReference>
<dbReference type="SMART" id="SM00175">
    <property type="entry name" value="RAB"/>
    <property type="match status" value="1"/>
</dbReference>
<dbReference type="PANTHER" id="PTHR24073">
    <property type="entry name" value="DRAB5-RELATED"/>
    <property type="match status" value="1"/>
</dbReference>
<dbReference type="InterPro" id="IPR005225">
    <property type="entry name" value="Small_GTP-bd"/>
</dbReference>
<evidence type="ECO:0000313" key="4">
    <source>
        <dbReference type="Proteomes" id="UP000590412"/>
    </source>
</evidence>
<sequence>MSENKQYPSYKVVVLGESSVGKTSLVHRFTSNRFDTRTSNTIGAAFTTKVYSTPDKPDRKINLEIWDTAGQERYRSLTPMYYRNAKTALVCFDMSNVESTLETAEFWIQQLELNNSSSAENGVEVRLVGTKADLFKGNKADLDAAVRGCMAKHNVIASYDETSSKLNDGIAQLFTKIVDSISDEYIRQYSENQGDDNGMRNLLSSREMSSCC</sequence>
<dbReference type="FunFam" id="3.40.50.300:FF:000808">
    <property type="entry name" value="Small GTP-binding protein, putative"/>
    <property type="match status" value="1"/>
</dbReference>
<keyword evidence="2" id="KW-0342">GTP-binding</keyword>
<dbReference type="PROSITE" id="PS51421">
    <property type="entry name" value="RAS"/>
    <property type="match status" value="1"/>
</dbReference>
<organism evidence="3 4">
    <name type="scientific">Candida parapsilosis</name>
    <name type="common">Yeast</name>
    <dbReference type="NCBI Taxonomy" id="5480"/>
    <lineage>
        <taxon>Eukaryota</taxon>
        <taxon>Fungi</taxon>
        <taxon>Dikarya</taxon>
        <taxon>Ascomycota</taxon>
        <taxon>Saccharomycotina</taxon>
        <taxon>Pichiomycetes</taxon>
        <taxon>Debaryomycetaceae</taxon>
        <taxon>Candida/Lodderomyces clade</taxon>
        <taxon>Candida</taxon>
    </lineage>
</organism>
<dbReference type="Gene3D" id="3.40.50.300">
    <property type="entry name" value="P-loop containing nucleotide triphosphate hydrolases"/>
    <property type="match status" value="1"/>
</dbReference>
<protein>
    <submittedName>
        <fullName evidence="3">Ras family protein</fullName>
    </submittedName>
</protein>
<proteinExistence type="predicted"/>
<gene>
    <name evidence="3" type="ORF">FOB60_001719</name>
</gene>
<dbReference type="Proteomes" id="UP000590412">
    <property type="component" value="Unassembled WGS sequence"/>
</dbReference>
<evidence type="ECO:0000256" key="1">
    <source>
        <dbReference type="ARBA" id="ARBA00022741"/>
    </source>
</evidence>
<reference evidence="3" key="1">
    <citation type="submission" date="2020-03" db="EMBL/GenBank/DDBJ databases">
        <title>FDA dAtabase for Regulatory Grade micrObial Sequences (FDA-ARGOS): Supporting development and validation of Infectious Disease Dx tests.</title>
        <authorList>
            <person name="Campos J."/>
            <person name="Goldberg B."/>
            <person name="Tallon L."/>
            <person name="Sadzewicz L."/>
            <person name="Vavikolanu K."/>
            <person name="Mehta A."/>
            <person name="Aluvathingal J."/>
            <person name="Nadendla S."/>
            <person name="Nandy P."/>
            <person name="Geyer C."/>
            <person name="Yan Y."/>
            <person name="Sichtig H."/>
        </authorList>
    </citation>
    <scope>NUCLEOTIDE SEQUENCE [LARGE SCALE GENOMIC DNA]</scope>
    <source>
        <strain evidence="3">FDAARGOS_652</strain>
    </source>
</reference>
<dbReference type="InterPro" id="IPR001806">
    <property type="entry name" value="Small_GTPase"/>
</dbReference>
<dbReference type="InterPro" id="IPR027417">
    <property type="entry name" value="P-loop_NTPase"/>
</dbReference>